<gene>
    <name evidence="2" type="ORF">DSYM_12260</name>
</gene>
<dbReference type="PANTHER" id="PTHR41521:SF4">
    <property type="entry name" value="BLR0684 PROTEIN"/>
    <property type="match status" value="1"/>
</dbReference>
<sequence>MIAQATVRDPEQYEGYKALAGAAVARYGGKYVVRGGATHLLEGDWAPPRLVILEFESVEQAKRFYDSPEYRAARERRHGAALMNMLVVEGL</sequence>
<protein>
    <recommendedName>
        <fullName evidence="1">DUF1330 domain-containing protein</fullName>
    </recommendedName>
</protein>
<accession>A0A809RVV6</accession>
<evidence type="ECO:0000259" key="1">
    <source>
        <dbReference type="Pfam" id="PF07045"/>
    </source>
</evidence>
<dbReference type="AlphaFoldDB" id="A0A809RVV6"/>
<evidence type="ECO:0000313" key="2">
    <source>
        <dbReference type="EMBL" id="BBO20527.1"/>
    </source>
</evidence>
<evidence type="ECO:0000313" key="3">
    <source>
        <dbReference type="Proteomes" id="UP000662914"/>
    </source>
</evidence>
<dbReference type="SUPFAM" id="SSF54909">
    <property type="entry name" value="Dimeric alpha+beta barrel"/>
    <property type="match status" value="1"/>
</dbReference>
<dbReference type="EMBL" id="AP021857">
    <property type="protein sequence ID" value="BBO20527.1"/>
    <property type="molecule type" value="Genomic_DNA"/>
</dbReference>
<dbReference type="InterPro" id="IPR010753">
    <property type="entry name" value="DUF1330"/>
</dbReference>
<dbReference type="Gene3D" id="3.30.70.100">
    <property type="match status" value="1"/>
</dbReference>
<reference evidence="2" key="1">
    <citation type="journal article" name="DNA Res.">
        <title>The physiological potential of anammox bacteria as revealed by their core genome structure.</title>
        <authorList>
            <person name="Okubo T."/>
            <person name="Toyoda A."/>
            <person name="Fukuhara K."/>
            <person name="Uchiyama I."/>
            <person name="Harigaya Y."/>
            <person name="Kuroiwa M."/>
            <person name="Suzuki T."/>
            <person name="Murakami Y."/>
            <person name="Suwa Y."/>
            <person name="Takami H."/>
        </authorList>
    </citation>
    <scope>NUCLEOTIDE SEQUENCE</scope>
    <source>
        <strain evidence="2">317325-3</strain>
    </source>
</reference>
<dbReference type="Pfam" id="PF07045">
    <property type="entry name" value="DUF1330"/>
    <property type="match status" value="1"/>
</dbReference>
<feature type="domain" description="DUF1330" evidence="1">
    <location>
        <begin position="1"/>
        <end position="91"/>
    </location>
</feature>
<dbReference type="Proteomes" id="UP000662914">
    <property type="component" value="Chromosome"/>
</dbReference>
<dbReference type="InterPro" id="IPR011008">
    <property type="entry name" value="Dimeric_a/b-barrel"/>
</dbReference>
<name>A0A809RVV6_9PROT</name>
<dbReference type="PANTHER" id="PTHR41521">
    <property type="match status" value="1"/>
</dbReference>
<proteinExistence type="predicted"/>
<dbReference type="KEGG" id="ddz:DSYM_12260"/>
<organism evidence="2 3">
    <name type="scientific">Candidatus Desulfobacillus denitrificans</name>
    <dbReference type="NCBI Taxonomy" id="2608985"/>
    <lineage>
        <taxon>Bacteria</taxon>
        <taxon>Pseudomonadati</taxon>
        <taxon>Pseudomonadota</taxon>
        <taxon>Betaproteobacteria</taxon>
        <taxon>Candidatus Desulfobacillus</taxon>
    </lineage>
</organism>